<comment type="caution">
    <text evidence="8">The sequence shown here is derived from an EMBL/GenBank/DDBJ whole genome shotgun (WGS) entry which is preliminary data.</text>
</comment>
<name>A0ABN0D250_9FIRM</name>
<evidence type="ECO:0000313" key="9">
    <source>
        <dbReference type="Proteomes" id="UP000004018"/>
    </source>
</evidence>
<dbReference type="Pfam" id="PF07499">
    <property type="entry name" value="RuvA_C"/>
    <property type="match status" value="1"/>
</dbReference>
<dbReference type="Pfam" id="PF14520">
    <property type="entry name" value="HHH_5"/>
    <property type="match status" value="1"/>
</dbReference>
<protein>
    <recommendedName>
        <fullName evidence="6">Holliday junction branch migration complex subunit RuvA</fullName>
    </recommendedName>
</protein>
<keyword evidence="3 6" id="KW-0238">DNA-binding</keyword>
<evidence type="ECO:0000256" key="2">
    <source>
        <dbReference type="ARBA" id="ARBA00022763"/>
    </source>
</evidence>
<reference evidence="8 9" key="1">
    <citation type="submission" date="2011-04" db="EMBL/GenBank/DDBJ databases">
        <authorList>
            <person name="Harkins D.M."/>
            <person name="Madupu R."/>
            <person name="Durkin A.S."/>
            <person name="Torralba M."/>
            <person name="Methe B."/>
            <person name="Sutton G.G."/>
            <person name="Nelson K.E."/>
        </authorList>
    </citation>
    <scope>NUCLEOTIDE SEQUENCE [LARGE SCALE GENOMIC DNA]</scope>
    <source>
        <strain evidence="8 9">UPII 199-6</strain>
    </source>
</reference>
<evidence type="ECO:0000313" key="8">
    <source>
        <dbReference type="EMBL" id="EGL42345.1"/>
    </source>
</evidence>
<gene>
    <name evidence="6 8" type="primary">ruvA</name>
    <name evidence="8" type="ORF">HMPREF1039_0769</name>
</gene>
<dbReference type="InterPro" id="IPR000085">
    <property type="entry name" value="RuvA"/>
</dbReference>
<feature type="domain" description="Helix-hairpin-helix DNA-binding motif class 1" evidence="7">
    <location>
        <begin position="72"/>
        <end position="91"/>
    </location>
</feature>
<keyword evidence="1 6" id="KW-0963">Cytoplasm</keyword>
<keyword evidence="9" id="KW-1185">Reference proteome</keyword>
<evidence type="ECO:0000256" key="6">
    <source>
        <dbReference type="HAMAP-Rule" id="MF_00031"/>
    </source>
</evidence>
<evidence type="ECO:0000256" key="5">
    <source>
        <dbReference type="ARBA" id="ARBA00023204"/>
    </source>
</evidence>
<evidence type="ECO:0000256" key="4">
    <source>
        <dbReference type="ARBA" id="ARBA00023172"/>
    </source>
</evidence>
<dbReference type="EMBL" id="AFIJ01000004">
    <property type="protein sequence ID" value="EGL42345.1"/>
    <property type="molecule type" value="Genomic_DNA"/>
</dbReference>
<organism evidence="8 9">
    <name type="scientific">Megasphaera lornae</name>
    <dbReference type="NCBI Taxonomy" id="1000568"/>
    <lineage>
        <taxon>Bacteria</taxon>
        <taxon>Bacillati</taxon>
        <taxon>Bacillota</taxon>
        <taxon>Negativicutes</taxon>
        <taxon>Veillonellales</taxon>
        <taxon>Veillonellaceae</taxon>
        <taxon>Megasphaera</taxon>
    </lineage>
</organism>
<dbReference type="SUPFAM" id="SSF46929">
    <property type="entry name" value="DNA helicase RuvA subunit, C-terminal domain"/>
    <property type="match status" value="1"/>
</dbReference>
<dbReference type="InterPro" id="IPR036267">
    <property type="entry name" value="RuvA_C_sf"/>
</dbReference>
<comment type="domain">
    <text evidence="6">Has three domains with a flexible linker between the domains II and III and assumes an 'L' shape. Domain III is highly mobile and contacts RuvB.</text>
</comment>
<keyword evidence="8" id="KW-0378">Hydrolase</keyword>
<dbReference type="SMART" id="SM00278">
    <property type="entry name" value="HhH1"/>
    <property type="match status" value="2"/>
</dbReference>
<comment type="similarity">
    <text evidence="6">Belongs to the RuvA family.</text>
</comment>
<keyword evidence="2 6" id="KW-0227">DNA damage</keyword>
<dbReference type="GO" id="GO:0016787">
    <property type="term" value="F:hydrolase activity"/>
    <property type="evidence" value="ECO:0007669"/>
    <property type="project" value="UniProtKB-KW"/>
</dbReference>
<keyword evidence="4 6" id="KW-0233">DNA recombination</keyword>
<dbReference type="SUPFAM" id="SSF50249">
    <property type="entry name" value="Nucleic acid-binding proteins"/>
    <property type="match status" value="1"/>
</dbReference>
<comment type="subcellular location">
    <subcellularLocation>
        <location evidence="6">Cytoplasm</location>
    </subcellularLocation>
</comment>
<dbReference type="Proteomes" id="UP000004018">
    <property type="component" value="Unassembled WGS sequence"/>
</dbReference>
<dbReference type="InterPro" id="IPR012340">
    <property type="entry name" value="NA-bd_OB-fold"/>
</dbReference>
<dbReference type="HAMAP" id="MF_00031">
    <property type="entry name" value="DNA_HJ_migration_RuvA"/>
    <property type="match status" value="1"/>
</dbReference>
<proteinExistence type="inferred from homology"/>
<sequence>MIGYIRGPVTRIFHEYCFIDVHGVGYRIYAPAATLAALVPERETTLFTYMHVREDAILLYGFGTQEEYDVFMLLIGVSGVGPKVALGILSAVTPEEFCAAVQRKDLKTLTRMPGIGKKVGDRILFELHDKVGSLQGCIPDGAENGADIVTGSHTDEAVEALRGLGYSESEAQTAVASIPGKDLSVEEKIRRALQVLGRGR</sequence>
<evidence type="ECO:0000256" key="3">
    <source>
        <dbReference type="ARBA" id="ARBA00023125"/>
    </source>
</evidence>
<evidence type="ECO:0000259" key="7">
    <source>
        <dbReference type="SMART" id="SM00278"/>
    </source>
</evidence>
<dbReference type="Gene3D" id="1.10.150.20">
    <property type="entry name" value="5' to 3' exonuclease, C-terminal subdomain"/>
    <property type="match status" value="1"/>
</dbReference>
<keyword evidence="8" id="KW-0067">ATP-binding</keyword>
<comment type="caution">
    <text evidence="6">Lacks conserved residue(s) required for the propagation of feature annotation.</text>
</comment>
<dbReference type="InterPro" id="IPR003583">
    <property type="entry name" value="Hlx-hairpin-Hlx_DNA-bd_motif"/>
</dbReference>
<dbReference type="NCBIfam" id="TIGR00084">
    <property type="entry name" value="ruvA"/>
    <property type="match status" value="1"/>
</dbReference>
<comment type="function">
    <text evidence="6">The RuvA-RuvB-RuvC complex processes Holliday junction (HJ) DNA during genetic recombination and DNA repair, while the RuvA-RuvB complex plays an important role in the rescue of blocked DNA replication forks via replication fork reversal (RFR). RuvA specifically binds to HJ cruciform DNA, conferring on it an open structure. The RuvB hexamer acts as an ATP-dependent pump, pulling dsDNA into and through the RuvAB complex. HJ branch migration allows RuvC to scan DNA until it finds its consensus sequence, where it cleaves and resolves the cruciform DNA.</text>
</comment>
<dbReference type="GO" id="GO:0004386">
    <property type="term" value="F:helicase activity"/>
    <property type="evidence" value="ECO:0007669"/>
    <property type="project" value="UniProtKB-KW"/>
</dbReference>
<dbReference type="Gene3D" id="1.10.8.10">
    <property type="entry name" value="DNA helicase RuvA subunit, C-terminal domain"/>
    <property type="match status" value="1"/>
</dbReference>
<keyword evidence="8" id="KW-0347">Helicase</keyword>
<dbReference type="Gene3D" id="2.40.50.140">
    <property type="entry name" value="Nucleic acid-binding proteins"/>
    <property type="match status" value="1"/>
</dbReference>
<evidence type="ECO:0000256" key="1">
    <source>
        <dbReference type="ARBA" id="ARBA00022490"/>
    </source>
</evidence>
<accession>A0ABN0D250</accession>
<keyword evidence="5 6" id="KW-0234">DNA repair</keyword>
<keyword evidence="8" id="KW-0547">Nucleotide-binding</keyword>
<dbReference type="SUPFAM" id="SSF47781">
    <property type="entry name" value="RuvA domain 2-like"/>
    <property type="match status" value="1"/>
</dbReference>
<dbReference type="RefSeq" id="WP_007390352.1">
    <property type="nucleotide sequence ID" value="NZ_AFIJ01000004.1"/>
</dbReference>
<dbReference type="InterPro" id="IPR011114">
    <property type="entry name" value="RuvA_C"/>
</dbReference>
<dbReference type="CDD" id="cd14332">
    <property type="entry name" value="UBA_RuvA_C"/>
    <property type="match status" value="1"/>
</dbReference>
<comment type="subunit">
    <text evidence="6">Homotetramer. Forms an RuvA(8)-RuvB(12)-Holliday junction (HJ) complex. HJ DNA is sandwiched between 2 RuvA tetramers; dsDNA enters through RuvA and exits via RuvB. An RuvB hexamer assembles on each DNA strand where it exits the tetramer. Each RuvB hexamer is contacted by two RuvA subunits (via domain III) on 2 adjacent RuvB subunits; this complex drives branch migration. In the full resolvosome a probable DNA-RuvA(4)-RuvB(12)-RuvC(2) complex forms which resolves the HJ.</text>
</comment>
<feature type="domain" description="Helix-hairpin-helix DNA-binding motif class 1" evidence="7">
    <location>
        <begin position="107"/>
        <end position="126"/>
    </location>
</feature>
<dbReference type="InterPro" id="IPR013849">
    <property type="entry name" value="DNA_helicase_Holl-junc_RuvA_I"/>
</dbReference>
<dbReference type="Pfam" id="PF01330">
    <property type="entry name" value="RuvA_N"/>
    <property type="match status" value="1"/>
</dbReference>
<feature type="region of interest" description="Domain III" evidence="6">
    <location>
        <begin position="155"/>
        <end position="200"/>
    </location>
</feature>
<dbReference type="InterPro" id="IPR010994">
    <property type="entry name" value="RuvA_2-like"/>
</dbReference>